<dbReference type="KEGG" id="pmet:G4Y79_21190"/>
<evidence type="ECO:0000313" key="13">
    <source>
        <dbReference type="EMBL" id="QPC82172.1"/>
    </source>
</evidence>
<keyword evidence="4" id="KW-0276">Fatty acid metabolism</keyword>
<dbReference type="PANTHER" id="PTHR43159:SF2">
    <property type="entry name" value="ENOYL-[ACYL-CARRIER-PROTEIN] REDUCTASE [NADH], CHLOROPLASTIC"/>
    <property type="match status" value="1"/>
</dbReference>
<feature type="binding site" evidence="12">
    <location>
        <begin position="192"/>
        <end position="196"/>
    </location>
    <ligand>
        <name>NAD(+)</name>
        <dbReference type="ChEBI" id="CHEBI:57540"/>
    </ligand>
</feature>
<dbReference type="PRINTS" id="PR00081">
    <property type="entry name" value="GDHRDH"/>
</dbReference>
<dbReference type="FunFam" id="3.40.50.720:FF:000054">
    <property type="entry name" value="Enoyl-[acyl-carrier-protein] reductase [NADH]"/>
    <property type="match status" value="1"/>
</dbReference>
<evidence type="ECO:0000256" key="9">
    <source>
        <dbReference type="PIRNR" id="PIRNR000094"/>
    </source>
</evidence>
<dbReference type="EMBL" id="CP062983">
    <property type="protein sequence ID" value="QPC82172.1"/>
    <property type="molecule type" value="Genomic_DNA"/>
</dbReference>
<dbReference type="Gene3D" id="3.40.50.720">
    <property type="entry name" value="NAD(P)-binding Rossmann-like Domain"/>
    <property type="match status" value="1"/>
</dbReference>
<dbReference type="GO" id="GO:0004318">
    <property type="term" value="F:enoyl-[acyl-carrier-protein] reductase (NADH) activity"/>
    <property type="evidence" value="ECO:0007669"/>
    <property type="project" value="UniProtKB-EC"/>
</dbReference>
<proteinExistence type="inferred from homology"/>
<reference evidence="13 14" key="1">
    <citation type="submission" date="2020-02" db="EMBL/GenBank/DDBJ databases">
        <authorList>
            <person name="Zheng R.K."/>
            <person name="Sun C.M."/>
        </authorList>
    </citation>
    <scope>NUCLEOTIDE SEQUENCE [LARGE SCALE GENOMIC DNA]</scope>
    <source>
        <strain evidence="14">rifampicinis</strain>
    </source>
</reference>
<evidence type="ECO:0000256" key="8">
    <source>
        <dbReference type="ARBA" id="ARBA00023160"/>
    </source>
</evidence>
<keyword evidence="14" id="KW-1185">Reference proteome</keyword>
<evidence type="ECO:0000256" key="7">
    <source>
        <dbReference type="ARBA" id="ARBA00023098"/>
    </source>
</evidence>
<evidence type="ECO:0000256" key="10">
    <source>
        <dbReference type="PIRSR" id="PIRSR000094-1"/>
    </source>
</evidence>
<organism evidence="13 14">
    <name type="scientific">Phototrophicus methaneseepsis</name>
    <dbReference type="NCBI Taxonomy" id="2710758"/>
    <lineage>
        <taxon>Bacteria</taxon>
        <taxon>Bacillati</taxon>
        <taxon>Chloroflexota</taxon>
        <taxon>Candidatus Thermofontia</taxon>
        <taxon>Phototrophicales</taxon>
        <taxon>Phototrophicaceae</taxon>
        <taxon>Phototrophicus</taxon>
    </lineage>
</organism>
<name>A0A7S8E8B1_9CHLR</name>
<dbReference type="AlphaFoldDB" id="A0A7S8E8B1"/>
<comment type="catalytic activity">
    <reaction evidence="9">
        <text>a 2,3-saturated acyl-[ACP] + NAD(+) = a (2E)-enoyl-[ACP] + NADH + H(+)</text>
        <dbReference type="Rhea" id="RHEA:10240"/>
        <dbReference type="Rhea" id="RHEA-COMP:9925"/>
        <dbReference type="Rhea" id="RHEA-COMP:9926"/>
        <dbReference type="ChEBI" id="CHEBI:15378"/>
        <dbReference type="ChEBI" id="CHEBI:57540"/>
        <dbReference type="ChEBI" id="CHEBI:57945"/>
        <dbReference type="ChEBI" id="CHEBI:78784"/>
        <dbReference type="ChEBI" id="CHEBI:78785"/>
        <dbReference type="EC" id="1.3.1.9"/>
    </reaction>
</comment>
<gene>
    <name evidence="13" type="ORF">G4Y79_21190</name>
</gene>
<dbReference type="CDD" id="cd05372">
    <property type="entry name" value="ENR_SDR"/>
    <property type="match status" value="1"/>
</dbReference>
<dbReference type="PANTHER" id="PTHR43159">
    <property type="entry name" value="ENOYL-[ACYL-CARRIER-PROTEIN] REDUCTASE"/>
    <property type="match status" value="1"/>
</dbReference>
<evidence type="ECO:0000256" key="5">
    <source>
        <dbReference type="ARBA" id="ARBA00023002"/>
    </source>
</evidence>
<keyword evidence="8 9" id="KW-0275">Fatty acid biosynthesis</keyword>
<feature type="binding site" evidence="12">
    <location>
        <position position="93"/>
    </location>
    <ligand>
        <name>NAD(+)</name>
        <dbReference type="ChEBI" id="CHEBI:57540"/>
    </ligand>
</feature>
<accession>A0A7S8E8B1</accession>
<evidence type="ECO:0000313" key="14">
    <source>
        <dbReference type="Proteomes" id="UP000594468"/>
    </source>
</evidence>
<evidence type="ECO:0000256" key="4">
    <source>
        <dbReference type="ARBA" id="ARBA00022832"/>
    </source>
</evidence>
<comment type="similarity">
    <text evidence="2 9">Belongs to the short-chain dehydrogenases/reductases (SDR) family. FabI subfamily.</text>
</comment>
<evidence type="ECO:0000256" key="2">
    <source>
        <dbReference type="ARBA" id="ARBA00009233"/>
    </source>
</evidence>
<dbReference type="InterPro" id="IPR002347">
    <property type="entry name" value="SDR_fam"/>
</dbReference>
<dbReference type="Proteomes" id="UP000594468">
    <property type="component" value="Chromosome"/>
</dbReference>
<comment type="pathway">
    <text evidence="1">Lipid metabolism; fatty acid biosynthesis.</text>
</comment>
<keyword evidence="5 9" id="KW-0560">Oxidoreductase</keyword>
<keyword evidence="7" id="KW-0443">Lipid metabolism</keyword>
<feature type="binding site" evidence="11">
    <location>
        <position position="96"/>
    </location>
    <ligand>
        <name>substrate</name>
    </ligand>
</feature>
<dbReference type="InterPro" id="IPR014358">
    <property type="entry name" value="Enoyl-ACP_Rdtase_NADH"/>
</dbReference>
<feature type="active site" description="Proton acceptor" evidence="10">
    <location>
        <position position="156"/>
    </location>
</feature>
<evidence type="ECO:0000256" key="11">
    <source>
        <dbReference type="PIRSR" id="PIRSR000094-2"/>
    </source>
</evidence>
<feature type="binding site" evidence="12">
    <location>
        <begin position="19"/>
        <end position="20"/>
    </location>
    <ligand>
        <name>NAD(+)</name>
        <dbReference type="ChEBI" id="CHEBI:57540"/>
    </ligand>
</feature>
<feature type="binding site" evidence="12">
    <location>
        <position position="13"/>
    </location>
    <ligand>
        <name>NAD(+)</name>
        <dbReference type="ChEBI" id="CHEBI:57540"/>
    </ligand>
</feature>
<protein>
    <recommendedName>
        <fullName evidence="9">Enoyl-[acyl-carrier-protein] reductase [NADH]</fullName>
        <ecNumber evidence="9">1.3.1.9</ecNumber>
    </recommendedName>
</protein>
<dbReference type="PIRSF" id="PIRSF000094">
    <property type="entry name" value="Enoyl-ACP_rdct"/>
    <property type="match status" value="1"/>
</dbReference>
<dbReference type="Gene3D" id="1.10.8.400">
    <property type="entry name" value="Enoyl acyl carrier protein reductase"/>
    <property type="match status" value="1"/>
</dbReference>
<evidence type="ECO:0000256" key="3">
    <source>
        <dbReference type="ARBA" id="ARBA00022516"/>
    </source>
</evidence>
<sequence>MGLLDGKVALVFGLANNRSIAWGIVQALHEAGATIALSYANEALERRVRPLGEEVGAEIIMECDLSGDYSGLDAVFEAVKEKYGKIDILVHAVAFAPREDLGGRFIDVSREGFHTAMDISAYSLIAMAKRAEPLMPEGGSIMAMTYFAAEKVMPDYNAMAIAKASLETITRYLAVDMGPSKIRVNAISAGPIKTLAGAGIPGFRNLLRYFDKVAPLREKVNIEEVGQTALFLASDMSTKVTGEILHIDSGYNVLGLTVPREELHGESDSDD</sequence>
<dbReference type="Pfam" id="PF13561">
    <property type="entry name" value="adh_short_C2"/>
    <property type="match status" value="1"/>
</dbReference>
<dbReference type="RefSeq" id="WP_195170241.1">
    <property type="nucleotide sequence ID" value="NZ_CP062983.1"/>
</dbReference>
<dbReference type="SUPFAM" id="SSF51735">
    <property type="entry name" value="NAD(P)-binding Rossmann-fold domains"/>
    <property type="match status" value="1"/>
</dbReference>
<dbReference type="EC" id="1.3.1.9" evidence="9"/>
<evidence type="ECO:0000256" key="6">
    <source>
        <dbReference type="ARBA" id="ARBA00023027"/>
    </source>
</evidence>
<dbReference type="InterPro" id="IPR036291">
    <property type="entry name" value="NAD(P)-bd_dom_sf"/>
</dbReference>
<keyword evidence="6 9" id="KW-0520">NAD</keyword>
<dbReference type="GO" id="GO:0006633">
    <property type="term" value="P:fatty acid biosynthetic process"/>
    <property type="evidence" value="ECO:0007669"/>
    <property type="project" value="UniProtKB-KW"/>
</dbReference>
<evidence type="ECO:0000256" key="12">
    <source>
        <dbReference type="PIRSR" id="PIRSR000094-3"/>
    </source>
</evidence>
<feature type="binding site" evidence="12">
    <location>
        <position position="163"/>
    </location>
    <ligand>
        <name>NAD(+)</name>
        <dbReference type="ChEBI" id="CHEBI:57540"/>
    </ligand>
</feature>
<keyword evidence="3 9" id="KW-0444">Lipid biosynthesis</keyword>
<feature type="active site" description="Proton acceptor" evidence="10">
    <location>
        <position position="146"/>
    </location>
</feature>
<evidence type="ECO:0000256" key="1">
    <source>
        <dbReference type="ARBA" id="ARBA00005194"/>
    </source>
</evidence>